<evidence type="ECO:0000313" key="2">
    <source>
        <dbReference type="EMBL" id="WCT10786.1"/>
    </source>
</evidence>
<reference evidence="2 3" key="1">
    <citation type="submission" date="2023-02" db="EMBL/GenBank/DDBJ databases">
        <title>Genome sequence of Mucilaginibacter jinjuensis strain KACC 16571.</title>
        <authorList>
            <person name="Kim S."/>
            <person name="Heo J."/>
            <person name="Kwon S.-W."/>
        </authorList>
    </citation>
    <scope>NUCLEOTIDE SEQUENCE [LARGE SCALE GENOMIC DNA]</scope>
    <source>
        <strain evidence="2 3">KACC 16571</strain>
    </source>
</reference>
<evidence type="ECO:0000313" key="3">
    <source>
        <dbReference type="Proteomes" id="UP001216139"/>
    </source>
</evidence>
<dbReference type="PANTHER" id="PTHR12558:SF44">
    <property type="entry name" value="TETRATRICOPEPTIDE REPEAT-CONTAINING PROTEIN"/>
    <property type="match status" value="1"/>
</dbReference>
<dbReference type="Proteomes" id="UP001216139">
    <property type="component" value="Chromosome"/>
</dbReference>
<dbReference type="EMBL" id="CP117167">
    <property type="protein sequence ID" value="WCT10786.1"/>
    <property type="molecule type" value="Genomic_DNA"/>
</dbReference>
<dbReference type="InterPro" id="IPR019734">
    <property type="entry name" value="TPR_rpt"/>
</dbReference>
<protein>
    <submittedName>
        <fullName evidence="2">Tetratricopeptide repeat protein</fullName>
    </submittedName>
</protein>
<feature type="signal peptide" evidence="1">
    <location>
        <begin position="1"/>
        <end position="19"/>
    </location>
</feature>
<keyword evidence="1" id="KW-0732">Signal</keyword>
<dbReference type="Pfam" id="PF13181">
    <property type="entry name" value="TPR_8"/>
    <property type="match status" value="1"/>
</dbReference>
<gene>
    <name evidence="2" type="ORF">PQO05_18785</name>
</gene>
<organism evidence="2 3">
    <name type="scientific">Mucilaginibacter jinjuensis</name>
    <dbReference type="NCBI Taxonomy" id="1176721"/>
    <lineage>
        <taxon>Bacteria</taxon>
        <taxon>Pseudomonadati</taxon>
        <taxon>Bacteroidota</taxon>
        <taxon>Sphingobacteriia</taxon>
        <taxon>Sphingobacteriales</taxon>
        <taxon>Sphingobacteriaceae</taxon>
        <taxon>Mucilaginibacter</taxon>
    </lineage>
</organism>
<dbReference type="InterPro" id="IPR011990">
    <property type="entry name" value="TPR-like_helical_dom_sf"/>
</dbReference>
<dbReference type="SUPFAM" id="SSF81901">
    <property type="entry name" value="HCP-like"/>
    <property type="match status" value="1"/>
</dbReference>
<dbReference type="PANTHER" id="PTHR12558">
    <property type="entry name" value="CELL DIVISION CYCLE 16,23,27"/>
    <property type="match status" value="1"/>
</dbReference>
<dbReference type="Gene3D" id="1.25.40.10">
    <property type="entry name" value="Tetratricopeptide repeat domain"/>
    <property type="match status" value="2"/>
</dbReference>
<proteinExistence type="predicted"/>
<dbReference type="SUPFAM" id="SSF48452">
    <property type="entry name" value="TPR-like"/>
    <property type="match status" value="1"/>
</dbReference>
<sequence>MKILNLIIICCLFTTITFAQQKDPKTDSLLVEYYQTQRFAEAADYLKKIYPEPVQNPKIISQLAYTSNMAGRLPDAEGYYQRLYDVDSTSQSTLFSMAGINMRRGNNTKAASFYKRILKIDSTNFNVYKQLALISQSDVVAELGYLQKANHLNPQDANIAVDLSTLLIQFKQEATAEKVIDQALQADTANLLLLKGKAQVSYTLKKFVQTINICSKLLANDDRSSQTISYKGISEFNLKNYSDCIKTFHMLDTTQAQNESSYYYLGMSYKALKQDTKAIFYLQRAIEQAISPNTDTYYSEIADSYDRLHLPKKALAAYQRGLIFGEKPIVYYAMASIYDSNLKDTMNAVKYYKKYLSVKPPVEKQQSYIDFTTRRIVDLKR</sequence>
<accession>A0ABY7T324</accession>
<dbReference type="SMART" id="SM00028">
    <property type="entry name" value="TPR"/>
    <property type="match status" value="5"/>
</dbReference>
<evidence type="ECO:0000256" key="1">
    <source>
        <dbReference type="SAM" id="SignalP"/>
    </source>
</evidence>
<dbReference type="RefSeq" id="WP_273628977.1">
    <property type="nucleotide sequence ID" value="NZ_CP117167.1"/>
</dbReference>
<feature type="chain" id="PRO_5046015743" evidence="1">
    <location>
        <begin position="20"/>
        <end position="381"/>
    </location>
</feature>
<dbReference type="Pfam" id="PF13174">
    <property type="entry name" value="TPR_6"/>
    <property type="match status" value="1"/>
</dbReference>
<name>A0ABY7T324_9SPHI</name>
<keyword evidence="3" id="KW-1185">Reference proteome</keyword>